<gene>
    <name evidence="2" type="ORF">EV384_1971</name>
</gene>
<sequence length="134" mass="14855">MKNDGRSGASPTGWKVGLDRHHERLRLTAAELSELGNGLYQLLMRFTGYRAAQVGWDPEGRVDPAELQQEWADELTAGELPGLVLAEDLHQDLHGQGFVPFAPAFVWIPYQGEHPSSLTADGRTAGRPRPQRRT</sequence>
<evidence type="ECO:0000256" key="1">
    <source>
        <dbReference type="SAM" id="MobiDB-lite"/>
    </source>
</evidence>
<dbReference type="AlphaFoldDB" id="A0A4Q8B7B5"/>
<accession>A0A4Q8B7B5</accession>
<dbReference type="OrthoDB" id="454565at2"/>
<name>A0A4Q8B7B5_9ACTN</name>
<feature type="region of interest" description="Disordered" evidence="1">
    <location>
        <begin position="115"/>
        <end position="134"/>
    </location>
</feature>
<dbReference type="RefSeq" id="WP_130332170.1">
    <property type="nucleotide sequence ID" value="NZ_SHLD01000001.1"/>
</dbReference>
<protein>
    <submittedName>
        <fullName evidence="2">Uncharacterized protein</fullName>
    </submittedName>
</protein>
<proteinExistence type="predicted"/>
<comment type="caution">
    <text evidence="2">The sequence shown here is derived from an EMBL/GenBank/DDBJ whole genome shotgun (WGS) entry which is preliminary data.</text>
</comment>
<dbReference type="Proteomes" id="UP000294114">
    <property type="component" value="Unassembled WGS sequence"/>
</dbReference>
<evidence type="ECO:0000313" key="2">
    <source>
        <dbReference type="EMBL" id="RZU73562.1"/>
    </source>
</evidence>
<reference evidence="2 3" key="1">
    <citation type="submission" date="2019-02" db="EMBL/GenBank/DDBJ databases">
        <title>Sequencing the genomes of 1000 actinobacteria strains.</title>
        <authorList>
            <person name="Klenk H.-P."/>
        </authorList>
    </citation>
    <scope>NUCLEOTIDE SEQUENCE [LARGE SCALE GENOMIC DNA]</scope>
    <source>
        <strain evidence="2 3">DSM 45612</strain>
    </source>
</reference>
<evidence type="ECO:0000313" key="3">
    <source>
        <dbReference type="Proteomes" id="UP000294114"/>
    </source>
</evidence>
<keyword evidence="3" id="KW-1185">Reference proteome</keyword>
<dbReference type="EMBL" id="SHLD01000001">
    <property type="protein sequence ID" value="RZU73562.1"/>
    <property type="molecule type" value="Genomic_DNA"/>
</dbReference>
<organism evidence="2 3">
    <name type="scientific">Micromonospora kangleipakensis</name>
    <dbReference type="NCBI Taxonomy" id="1077942"/>
    <lineage>
        <taxon>Bacteria</taxon>
        <taxon>Bacillati</taxon>
        <taxon>Actinomycetota</taxon>
        <taxon>Actinomycetes</taxon>
        <taxon>Micromonosporales</taxon>
        <taxon>Micromonosporaceae</taxon>
        <taxon>Micromonospora</taxon>
    </lineage>
</organism>